<reference evidence="2" key="1">
    <citation type="submission" date="2023-07" db="EMBL/GenBank/DDBJ databases">
        <title>Black Yeasts Isolated from many extreme environments.</title>
        <authorList>
            <person name="Coleine C."/>
            <person name="Stajich J.E."/>
            <person name="Selbmann L."/>
        </authorList>
    </citation>
    <scope>NUCLEOTIDE SEQUENCE</scope>
    <source>
        <strain evidence="2">CCFEE 5485</strain>
    </source>
</reference>
<sequence length="193" mass="21596">MSPSPPSPHTSFPTPQHHGHLPHRAVHRGQGPATSASSVLPRSERPSIIMDPGQFRPTPSLFVNENESPAVEGRNQRPAAGETPRATIEQQDEPIPQRAASQQSQTPHDLTTSYLPSLNADVDDDEIWPTLRKAYAKIYWQAANILQVRLEPNTPESKHRDELRVYARAIKTISEPEFRKQSAKEWPKLPNTA</sequence>
<evidence type="ECO:0000313" key="3">
    <source>
        <dbReference type="Proteomes" id="UP001274830"/>
    </source>
</evidence>
<accession>A0AAE1C4K2</accession>
<feature type="compositionally biased region" description="Polar residues" evidence="1">
    <location>
        <begin position="99"/>
        <end position="116"/>
    </location>
</feature>
<gene>
    <name evidence="2" type="ORF">LTR78_002036</name>
</gene>
<protein>
    <submittedName>
        <fullName evidence="2">Uncharacterized protein</fullName>
    </submittedName>
</protein>
<feature type="region of interest" description="Disordered" evidence="1">
    <location>
        <begin position="1"/>
        <end position="117"/>
    </location>
</feature>
<proteinExistence type="predicted"/>
<dbReference type="Proteomes" id="UP001274830">
    <property type="component" value="Unassembled WGS sequence"/>
</dbReference>
<name>A0AAE1C4K2_9PEZI</name>
<evidence type="ECO:0000256" key="1">
    <source>
        <dbReference type="SAM" id="MobiDB-lite"/>
    </source>
</evidence>
<organism evidence="2 3">
    <name type="scientific">Recurvomyces mirabilis</name>
    <dbReference type="NCBI Taxonomy" id="574656"/>
    <lineage>
        <taxon>Eukaryota</taxon>
        <taxon>Fungi</taxon>
        <taxon>Dikarya</taxon>
        <taxon>Ascomycota</taxon>
        <taxon>Pezizomycotina</taxon>
        <taxon>Dothideomycetes</taxon>
        <taxon>Dothideomycetidae</taxon>
        <taxon>Mycosphaerellales</taxon>
        <taxon>Teratosphaeriaceae</taxon>
        <taxon>Recurvomyces</taxon>
    </lineage>
</organism>
<evidence type="ECO:0000313" key="2">
    <source>
        <dbReference type="EMBL" id="KAK3677941.1"/>
    </source>
</evidence>
<keyword evidence="3" id="KW-1185">Reference proteome</keyword>
<feature type="compositionally biased region" description="Basic residues" evidence="1">
    <location>
        <begin position="17"/>
        <end position="27"/>
    </location>
</feature>
<dbReference type="EMBL" id="JAUTXT010000005">
    <property type="protein sequence ID" value="KAK3677941.1"/>
    <property type="molecule type" value="Genomic_DNA"/>
</dbReference>
<dbReference type="AlphaFoldDB" id="A0AAE1C4K2"/>
<comment type="caution">
    <text evidence="2">The sequence shown here is derived from an EMBL/GenBank/DDBJ whole genome shotgun (WGS) entry which is preliminary data.</text>
</comment>